<dbReference type="PANTHER" id="PTHR43364">
    <property type="entry name" value="NADH-SPECIFIC METHYLGLYOXAL REDUCTASE-RELATED"/>
    <property type="match status" value="1"/>
</dbReference>
<keyword evidence="3" id="KW-1185">Reference proteome</keyword>
<dbReference type="GO" id="GO:0005829">
    <property type="term" value="C:cytosol"/>
    <property type="evidence" value="ECO:0007669"/>
    <property type="project" value="TreeGrafter"/>
</dbReference>
<protein>
    <submittedName>
        <fullName evidence="2">Predicted oxidoreductase</fullName>
    </submittedName>
</protein>
<dbReference type="STRING" id="380248.SAMN05216251_12341"/>
<dbReference type="EMBL" id="FONG01000023">
    <property type="protein sequence ID" value="SFF65773.1"/>
    <property type="molecule type" value="Genomic_DNA"/>
</dbReference>
<gene>
    <name evidence="2" type="ORF">SAMN05216251_12341</name>
</gene>
<dbReference type="InterPro" id="IPR036812">
    <property type="entry name" value="NAD(P)_OxRdtase_dom_sf"/>
</dbReference>
<dbReference type="RefSeq" id="WP_093716775.1">
    <property type="nucleotide sequence ID" value="NZ_FONG01000023.1"/>
</dbReference>
<dbReference type="AlphaFoldDB" id="A0A1I2KH20"/>
<name>A0A1I2KH20_9ACTN</name>
<evidence type="ECO:0000313" key="3">
    <source>
        <dbReference type="Proteomes" id="UP000199323"/>
    </source>
</evidence>
<organism evidence="2 3">
    <name type="scientific">Actinacidiphila alni</name>
    <dbReference type="NCBI Taxonomy" id="380248"/>
    <lineage>
        <taxon>Bacteria</taxon>
        <taxon>Bacillati</taxon>
        <taxon>Actinomycetota</taxon>
        <taxon>Actinomycetes</taxon>
        <taxon>Kitasatosporales</taxon>
        <taxon>Streptomycetaceae</taxon>
        <taxon>Actinacidiphila</taxon>
    </lineage>
</organism>
<evidence type="ECO:0000313" key="2">
    <source>
        <dbReference type="EMBL" id="SFF65773.1"/>
    </source>
</evidence>
<dbReference type="Gene3D" id="3.20.20.100">
    <property type="entry name" value="NADP-dependent oxidoreductase domain"/>
    <property type="match status" value="1"/>
</dbReference>
<feature type="domain" description="NADP-dependent oxidoreductase" evidence="1">
    <location>
        <begin position="17"/>
        <end position="320"/>
    </location>
</feature>
<accession>A0A1I2KH20</accession>
<reference evidence="2 3" key="1">
    <citation type="submission" date="2016-10" db="EMBL/GenBank/DDBJ databases">
        <authorList>
            <person name="de Groot N.N."/>
        </authorList>
    </citation>
    <scope>NUCLEOTIDE SEQUENCE [LARGE SCALE GENOMIC DNA]</scope>
    <source>
        <strain evidence="2 3">CGMCC 4.3510</strain>
    </source>
</reference>
<dbReference type="SUPFAM" id="SSF51430">
    <property type="entry name" value="NAD(P)-linked oxidoreductase"/>
    <property type="match status" value="1"/>
</dbReference>
<evidence type="ECO:0000259" key="1">
    <source>
        <dbReference type="Pfam" id="PF00248"/>
    </source>
</evidence>
<dbReference type="Proteomes" id="UP000199323">
    <property type="component" value="Unassembled WGS sequence"/>
</dbReference>
<dbReference type="Pfam" id="PF00248">
    <property type="entry name" value="Aldo_ket_red"/>
    <property type="match status" value="1"/>
</dbReference>
<proteinExistence type="predicted"/>
<dbReference type="InterPro" id="IPR023210">
    <property type="entry name" value="NADP_OxRdtase_dom"/>
</dbReference>
<dbReference type="InterPro" id="IPR050523">
    <property type="entry name" value="AKR_Detox_Biosynth"/>
</dbReference>
<sequence length="321" mass="34697">MHYRTLAGGTGPEVSALCLGILPFGSSVDDATSYAILDRFAEAGGTFVDTSNNYAIWAPGGTGDESELLLGRWLRDRGARDRTVVATKVGARPPAGSTKIWPEVWEGLSAKVIRAGIEGSLRRLGTDHVDLYYAHVEDRDVPVTETVEAFAEVVRSGATRVLGVSNHAAWRVAAARQYAADQGLPGYTCVQQRHTYLWPVPGGEWGAQWYARDDVQDMIAANDDMTLMAYGPLIHGAYTRPDKKLLAEYDHPVSHRRLDVLREVAKELGATPNQVVLAWQMGGALPIVPVVGVSSVAQLDEALAAVDLDLGPELRARLDAV</sequence>
<dbReference type="PANTHER" id="PTHR43364:SF6">
    <property type="entry name" value="OXIDOREDUCTASE-RELATED"/>
    <property type="match status" value="1"/>
</dbReference>
<dbReference type="OrthoDB" id="9768793at2"/>